<dbReference type="GO" id="GO:0043139">
    <property type="term" value="F:5'-3' DNA helicase activity"/>
    <property type="evidence" value="ECO:0007669"/>
    <property type="project" value="UniProtKB-EC"/>
</dbReference>
<dbReference type="AlphaFoldDB" id="A0A445GY22"/>
<protein>
    <recommendedName>
        <fullName evidence="1">ATP-dependent DNA helicase</fullName>
        <ecNumber evidence="1">5.6.2.3</ecNumber>
    </recommendedName>
</protein>
<dbReference type="Proteomes" id="UP000289340">
    <property type="component" value="Chromosome 15"/>
</dbReference>
<keyword evidence="1" id="KW-0347">Helicase</keyword>
<evidence type="ECO:0000313" key="4">
    <source>
        <dbReference type="Proteomes" id="UP000289340"/>
    </source>
</evidence>
<proteinExistence type="inferred from homology"/>
<comment type="caution">
    <text evidence="3">The sequence shown here is derived from an EMBL/GenBank/DDBJ whole genome shotgun (WGS) entry which is preliminary data.</text>
</comment>
<dbReference type="EC" id="5.6.2.3" evidence="1"/>
<dbReference type="GO" id="GO:0006310">
    <property type="term" value="P:DNA recombination"/>
    <property type="evidence" value="ECO:0007669"/>
    <property type="project" value="UniProtKB-KW"/>
</dbReference>
<keyword evidence="1" id="KW-0547">Nucleotide-binding</keyword>
<evidence type="ECO:0000256" key="1">
    <source>
        <dbReference type="RuleBase" id="RU363044"/>
    </source>
</evidence>
<reference evidence="3 4" key="1">
    <citation type="submission" date="2018-09" db="EMBL/GenBank/DDBJ databases">
        <title>A high-quality reference genome of wild soybean provides a powerful tool to mine soybean genomes.</title>
        <authorList>
            <person name="Xie M."/>
            <person name="Chung C.Y.L."/>
            <person name="Li M.-W."/>
            <person name="Wong F.-L."/>
            <person name="Chan T.-F."/>
            <person name="Lam H.-M."/>
        </authorList>
    </citation>
    <scope>NUCLEOTIDE SEQUENCE [LARGE SCALE GENOMIC DNA]</scope>
    <source>
        <strain evidence="4">cv. W05</strain>
        <tissue evidence="3">Hypocotyl of etiolated seedlings</tissue>
    </source>
</reference>
<keyword evidence="1" id="KW-0227">DNA damage</keyword>
<dbReference type="GO" id="GO:0005524">
    <property type="term" value="F:ATP binding"/>
    <property type="evidence" value="ECO:0007669"/>
    <property type="project" value="UniProtKB-KW"/>
</dbReference>
<keyword evidence="1" id="KW-0234">DNA repair</keyword>
<keyword evidence="1" id="KW-0233">DNA recombination</keyword>
<keyword evidence="1" id="KW-0067">ATP-binding</keyword>
<evidence type="ECO:0000259" key="2">
    <source>
        <dbReference type="Pfam" id="PF05970"/>
    </source>
</evidence>
<evidence type="ECO:0000313" key="3">
    <source>
        <dbReference type="EMBL" id="RZB66153.1"/>
    </source>
</evidence>
<comment type="catalytic activity">
    <reaction evidence="1">
        <text>ATP + H2O = ADP + phosphate + H(+)</text>
        <dbReference type="Rhea" id="RHEA:13065"/>
        <dbReference type="ChEBI" id="CHEBI:15377"/>
        <dbReference type="ChEBI" id="CHEBI:15378"/>
        <dbReference type="ChEBI" id="CHEBI:30616"/>
        <dbReference type="ChEBI" id="CHEBI:43474"/>
        <dbReference type="ChEBI" id="CHEBI:456216"/>
        <dbReference type="EC" id="5.6.2.3"/>
    </reaction>
</comment>
<keyword evidence="1" id="KW-0378">Hydrolase</keyword>
<sequence length="388" mass="44217">MVHQATMDSTLQDIEFDSLEDVNSESTQASHYNFLSEDENCQSNANQPAIESEGYSDLGDQAMQCRHYNANMCQDAAIQANIVSTLGEMLDDHNVHEKSFRMARDRLIDSQVDNVKLRLIASREKDCRTYNLPNVYEVAALIVGDFDGDSRRNIIVETQNGELQRIHELNSSYLGLQYPLLFPYGYDRVTVAVVYDANETVDNAITQNDQIKEYLDCRYICPCKATLGIFAFPIHARKPVVERLYFHLPGQHSVLCEDDDDIDGAITKPEEVWNQTWNWLAEDIAYDYRKTIVNRGGRTAHSKFKIPVPIFEDSTCNMLQGTQLAELLNQTKLIIWDEAPMAHKFCFEALDQSLKDIIKETKNPNQIFGGKVIVYGGDFQQILPVIPR</sequence>
<accession>A0A445GY22</accession>
<dbReference type="PANTHER" id="PTHR10492">
    <property type="match status" value="1"/>
</dbReference>
<dbReference type="Pfam" id="PF05970">
    <property type="entry name" value="PIF1"/>
    <property type="match status" value="1"/>
</dbReference>
<feature type="domain" description="DNA helicase Pif1-like DEAD-box helicase" evidence="2">
    <location>
        <begin position="295"/>
        <end position="387"/>
    </location>
</feature>
<name>A0A445GY22_GLYSO</name>
<dbReference type="GO" id="GO:0006281">
    <property type="term" value="P:DNA repair"/>
    <property type="evidence" value="ECO:0007669"/>
    <property type="project" value="UniProtKB-KW"/>
</dbReference>
<organism evidence="3 4">
    <name type="scientific">Glycine soja</name>
    <name type="common">Wild soybean</name>
    <dbReference type="NCBI Taxonomy" id="3848"/>
    <lineage>
        <taxon>Eukaryota</taxon>
        <taxon>Viridiplantae</taxon>
        <taxon>Streptophyta</taxon>
        <taxon>Embryophyta</taxon>
        <taxon>Tracheophyta</taxon>
        <taxon>Spermatophyta</taxon>
        <taxon>Magnoliopsida</taxon>
        <taxon>eudicotyledons</taxon>
        <taxon>Gunneridae</taxon>
        <taxon>Pentapetalae</taxon>
        <taxon>rosids</taxon>
        <taxon>fabids</taxon>
        <taxon>Fabales</taxon>
        <taxon>Fabaceae</taxon>
        <taxon>Papilionoideae</taxon>
        <taxon>50 kb inversion clade</taxon>
        <taxon>NPAAA clade</taxon>
        <taxon>indigoferoid/millettioid clade</taxon>
        <taxon>Phaseoleae</taxon>
        <taxon>Glycine</taxon>
        <taxon>Glycine subgen. Soja</taxon>
    </lineage>
</organism>
<dbReference type="InterPro" id="IPR027417">
    <property type="entry name" value="P-loop_NTPase"/>
</dbReference>
<comment type="cofactor">
    <cofactor evidence="1">
        <name>Mg(2+)</name>
        <dbReference type="ChEBI" id="CHEBI:18420"/>
    </cofactor>
</comment>
<dbReference type="GO" id="GO:0000723">
    <property type="term" value="P:telomere maintenance"/>
    <property type="evidence" value="ECO:0007669"/>
    <property type="project" value="InterPro"/>
</dbReference>
<dbReference type="Gene3D" id="3.40.50.300">
    <property type="entry name" value="P-loop containing nucleotide triphosphate hydrolases"/>
    <property type="match status" value="1"/>
</dbReference>
<dbReference type="GO" id="GO:0016887">
    <property type="term" value="F:ATP hydrolysis activity"/>
    <property type="evidence" value="ECO:0007669"/>
    <property type="project" value="RHEA"/>
</dbReference>
<dbReference type="PANTHER" id="PTHR10492:SF78">
    <property type="entry name" value="ATP-DEPENDENT DNA HELICASE"/>
    <property type="match status" value="1"/>
</dbReference>
<keyword evidence="4" id="KW-1185">Reference proteome</keyword>
<gene>
    <name evidence="3" type="ORF">D0Y65_041982</name>
</gene>
<dbReference type="EMBL" id="QZWG01000015">
    <property type="protein sequence ID" value="RZB66153.1"/>
    <property type="molecule type" value="Genomic_DNA"/>
</dbReference>
<dbReference type="InterPro" id="IPR010285">
    <property type="entry name" value="DNA_helicase_pif1-like_DEAD"/>
</dbReference>
<comment type="similarity">
    <text evidence="1">Belongs to the helicase family.</text>
</comment>